<dbReference type="Pfam" id="PF02449">
    <property type="entry name" value="Glyco_hydro_42"/>
    <property type="match status" value="1"/>
</dbReference>
<keyword evidence="5" id="KW-1185">Reference proteome</keyword>
<accession>A0A5C4SZB5</accession>
<keyword evidence="2" id="KW-0326">Glycosidase</keyword>
<keyword evidence="1" id="KW-0378">Hydrolase</keyword>
<dbReference type="GO" id="GO:0005975">
    <property type="term" value="P:carbohydrate metabolic process"/>
    <property type="evidence" value="ECO:0007669"/>
    <property type="project" value="InterPro"/>
</dbReference>
<dbReference type="GO" id="GO:0004565">
    <property type="term" value="F:beta-galactosidase activity"/>
    <property type="evidence" value="ECO:0007669"/>
    <property type="project" value="InterPro"/>
</dbReference>
<gene>
    <name evidence="4" type="ORF">FE784_32815</name>
</gene>
<dbReference type="OrthoDB" id="9800974at2"/>
<evidence type="ECO:0000313" key="4">
    <source>
        <dbReference type="EMBL" id="TNJ62013.1"/>
    </source>
</evidence>
<proteinExistence type="predicted"/>
<protein>
    <recommendedName>
        <fullName evidence="3">Glycoside hydrolase family 42 N-terminal domain-containing protein</fullName>
    </recommendedName>
</protein>
<comment type="caution">
    <text evidence="4">The sequence shown here is derived from an EMBL/GenBank/DDBJ whole genome shotgun (WGS) entry which is preliminary data.</text>
</comment>
<sequence>MTDGIVWAFWGHEPLHHYRRMGSGAASIFKNGKWIEPWYERLHAEDTIRQAAELKINLVYTHFFKGFGLRAEKEQMERTRELVQLAHRYGIKVLGYCQLNSLHYETLLDEADDLEDWAGRNADGGIDCWGGAYYRWVPCFNSDAFKRYMRKVIAYGLRHIGLDGFHFDNSYNKPCYCDRCQHAFRRYLADRLHDPERTLGLRHVSHVRIPAFSGAVEAISDPLYGQWLHYRRQLTASVHEDLFGYVKRLSEDRAIVAHNPAFPRHYGHVNRIGYEPACSPDAVDIVFAENDGFIEMTEQGMKTQIEAYKYGQLFGYQVFNSSWLKDGQGNIRVPETSEEICLFEAEALAFGGICGSPWLMRPLKNGSRCVMDRADHTKTLADIFAYFSEHSALYTNVRRTNPVKVLYHPDNLMLAVKQGYLSLLAVVQSLVLKGTPFSYCMLDDMREVGDSDLIVLPGIDYISDAEVAAVRALSDKGHPLLVVGSFAAYNECGVEREPGSPVLEERDSIVRLPCRFDAAKYDPRKHFSAMSANIAHFDRSFAEVVGEMVSGVRISFSQPGLLCETASDAKGHYLVHVINPGNTETIDSLTVSLTFPLDGGQPPYAHCELYSFELAELKGFEWIDNRLEIDVRSLKTFCTLKLYGSSVKETAAIGAKG</sequence>
<organism evidence="4 5">
    <name type="scientific">Paenibacillus hemerocallicola</name>
    <dbReference type="NCBI Taxonomy" id="1172614"/>
    <lineage>
        <taxon>Bacteria</taxon>
        <taxon>Bacillati</taxon>
        <taxon>Bacillota</taxon>
        <taxon>Bacilli</taxon>
        <taxon>Bacillales</taxon>
        <taxon>Paenibacillaceae</taxon>
        <taxon>Paenibacillus</taxon>
    </lineage>
</organism>
<evidence type="ECO:0000256" key="2">
    <source>
        <dbReference type="ARBA" id="ARBA00023295"/>
    </source>
</evidence>
<evidence type="ECO:0000313" key="5">
    <source>
        <dbReference type="Proteomes" id="UP000307943"/>
    </source>
</evidence>
<evidence type="ECO:0000256" key="1">
    <source>
        <dbReference type="ARBA" id="ARBA00022801"/>
    </source>
</evidence>
<name>A0A5C4SZB5_9BACL</name>
<dbReference type="RefSeq" id="WP_139606475.1">
    <property type="nucleotide sequence ID" value="NZ_VDCQ01000067.1"/>
</dbReference>
<dbReference type="SUPFAM" id="SSF51445">
    <property type="entry name" value="(Trans)glycosidases"/>
    <property type="match status" value="1"/>
</dbReference>
<reference evidence="4 5" key="1">
    <citation type="submission" date="2019-05" db="EMBL/GenBank/DDBJ databases">
        <title>We sequenced the genome of Paenibacillus hemerocallicola KCTC 33185 for further insight into its adaptation and study the phylogeny of Paenibacillus.</title>
        <authorList>
            <person name="Narsing Rao M.P."/>
        </authorList>
    </citation>
    <scope>NUCLEOTIDE SEQUENCE [LARGE SCALE GENOMIC DNA]</scope>
    <source>
        <strain evidence="4 5">KCTC 33185</strain>
    </source>
</reference>
<dbReference type="EMBL" id="VDCQ01000067">
    <property type="protein sequence ID" value="TNJ62013.1"/>
    <property type="molecule type" value="Genomic_DNA"/>
</dbReference>
<dbReference type="InterPro" id="IPR017853">
    <property type="entry name" value="GH"/>
</dbReference>
<dbReference type="AlphaFoldDB" id="A0A5C4SZB5"/>
<dbReference type="Proteomes" id="UP000307943">
    <property type="component" value="Unassembled WGS sequence"/>
</dbReference>
<feature type="domain" description="Glycoside hydrolase family 42 N-terminal" evidence="3">
    <location>
        <begin position="138"/>
        <end position="193"/>
    </location>
</feature>
<evidence type="ECO:0000259" key="3">
    <source>
        <dbReference type="Pfam" id="PF02449"/>
    </source>
</evidence>
<dbReference type="GO" id="GO:0009341">
    <property type="term" value="C:beta-galactosidase complex"/>
    <property type="evidence" value="ECO:0007669"/>
    <property type="project" value="InterPro"/>
</dbReference>
<dbReference type="Gene3D" id="3.20.20.80">
    <property type="entry name" value="Glycosidases"/>
    <property type="match status" value="1"/>
</dbReference>
<dbReference type="InterPro" id="IPR013529">
    <property type="entry name" value="Glyco_hydro_42_N"/>
</dbReference>